<keyword evidence="1" id="KW-0472">Membrane</keyword>
<comment type="caution">
    <text evidence="2">The sequence shown here is derived from an EMBL/GenBank/DDBJ whole genome shotgun (WGS) entry which is preliminary data.</text>
</comment>
<feature type="transmembrane region" description="Helical" evidence="1">
    <location>
        <begin position="6"/>
        <end position="24"/>
    </location>
</feature>
<protein>
    <submittedName>
        <fullName evidence="2">Stage III sporulation protein AC</fullName>
    </submittedName>
</protein>
<dbReference type="InterPro" id="IPR009570">
    <property type="entry name" value="Spore_III_AC"/>
</dbReference>
<proteinExistence type="predicted"/>
<reference evidence="2" key="1">
    <citation type="submission" date="2020-10" db="EMBL/GenBank/DDBJ databases">
        <authorList>
            <person name="Gilroy R."/>
        </authorList>
    </citation>
    <scope>NUCLEOTIDE SEQUENCE</scope>
    <source>
        <strain evidence="2">ChiHcec3-11533</strain>
    </source>
</reference>
<dbReference type="AlphaFoldDB" id="A0A9D1ID35"/>
<accession>A0A9D1ID35</accession>
<organism evidence="2 3">
    <name type="scientific">Candidatus Pullichristensenella excrementigallinarum</name>
    <dbReference type="NCBI Taxonomy" id="2840907"/>
    <lineage>
        <taxon>Bacteria</taxon>
        <taxon>Bacillati</taxon>
        <taxon>Bacillota</taxon>
        <taxon>Clostridia</taxon>
        <taxon>Candidatus Pullichristensenella</taxon>
    </lineage>
</organism>
<evidence type="ECO:0000256" key="1">
    <source>
        <dbReference type="SAM" id="Phobius"/>
    </source>
</evidence>
<dbReference type="EMBL" id="DVMU01000205">
    <property type="protein sequence ID" value="HIU34803.1"/>
    <property type="molecule type" value="Genomic_DNA"/>
</dbReference>
<dbReference type="Proteomes" id="UP000824072">
    <property type="component" value="Unassembled WGS sequence"/>
</dbReference>
<name>A0A9D1ID35_9FIRM</name>
<feature type="transmembrane region" description="Helical" evidence="1">
    <location>
        <begin position="31"/>
        <end position="55"/>
    </location>
</feature>
<keyword evidence="1" id="KW-0812">Transmembrane</keyword>
<gene>
    <name evidence="2" type="primary">spoIIIAC</name>
    <name evidence="2" type="ORF">IAB02_09585</name>
</gene>
<dbReference type="InterPro" id="IPR025664">
    <property type="entry name" value="Spore_III_AC/AD"/>
</dbReference>
<keyword evidence="1" id="KW-1133">Transmembrane helix</keyword>
<sequence>MDIDFVFKIAAIGILTSVLAQVLNRAGREDIATLATLSGLVVVLLMVVDMLAGFFDSVRALFQL</sequence>
<reference evidence="2" key="2">
    <citation type="journal article" date="2021" name="PeerJ">
        <title>Extensive microbial diversity within the chicken gut microbiome revealed by metagenomics and culture.</title>
        <authorList>
            <person name="Gilroy R."/>
            <person name="Ravi A."/>
            <person name="Getino M."/>
            <person name="Pursley I."/>
            <person name="Horton D.L."/>
            <person name="Alikhan N.F."/>
            <person name="Baker D."/>
            <person name="Gharbi K."/>
            <person name="Hall N."/>
            <person name="Watson M."/>
            <person name="Adriaenssens E.M."/>
            <person name="Foster-Nyarko E."/>
            <person name="Jarju S."/>
            <person name="Secka A."/>
            <person name="Antonio M."/>
            <person name="Oren A."/>
            <person name="Chaudhuri R.R."/>
            <person name="La Ragione R."/>
            <person name="Hildebrand F."/>
            <person name="Pallen M.J."/>
        </authorList>
    </citation>
    <scope>NUCLEOTIDE SEQUENCE</scope>
    <source>
        <strain evidence="2">ChiHcec3-11533</strain>
    </source>
</reference>
<evidence type="ECO:0000313" key="2">
    <source>
        <dbReference type="EMBL" id="HIU34803.1"/>
    </source>
</evidence>
<evidence type="ECO:0000313" key="3">
    <source>
        <dbReference type="Proteomes" id="UP000824072"/>
    </source>
</evidence>
<dbReference type="NCBIfam" id="TIGR02848">
    <property type="entry name" value="spore_III_AC"/>
    <property type="match status" value="1"/>
</dbReference>
<dbReference type="Pfam" id="PF06686">
    <property type="entry name" value="SpoIIIAC"/>
    <property type="match status" value="1"/>
</dbReference>